<dbReference type="SMART" id="SM00487">
    <property type="entry name" value="DEXDc"/>
    <property type="match status" value="1"/>
</dbReference>
<keyword evidence="1 5" id="KW-0547">Nucleotide-binding</keyword>
<evidence type="ECO:0000313" key="8">
    <source>
        <dbReference type="EMBL" id="ORC89977.1"/>
    </source>
</evidence>
<dbReference type="SMART" id="SM00490">
    <property type="entry name" value="HELICc"/>
    <property type="match status" value="1"/>
</dbReference>
<dbReference type="AlphaFoldDB" id="A0A1X0NZ55"/>
<dbReference type="GO" id="GO:0003724">
    <property type="term" value="F:RNA helicase activity"/>
    <property type="evidence" value="ECO:0007669"/>
    <property type="project" value="UniProtKB-EC"/>
</dbReference>
<dbReference type="STRING" id="67003.A0A1X0NZ55"/>
<evidence type="ECO:0000313" key="9">
    <source>
        <dbReference type="Proteomes" id="UP000192257"/>
    </source>
</evidence>
<dbReference type="InterPro" id="IPR027417">
    <property type="entry name" value="P-loop_NTPase"/>
</dbReference>
<evidence type="ECO:0000256" key="6">
    <source>
        <dbReference type="SAM" id="MobiDB-lite"/>
    </source>
</evidence>
<dbReference type="Proteomes" id="UP000192257">
    <property type="component" value="Unassembled WGS sequence"/>
</dbReference>
<dbReference type="GO" id="GO:0016787">
    <property type="term" value="F:hydrolase activity"/>
    <property type="evidence" value="ECO:0007669"/>
    <property type="project" value="UniProtKB-KW"/>
</dbReference>
<feature type="compositionally biased region" description="Basic and acidic residues" evidence="6">
    <location>
        <begin position="433"/>
        <end position="445"/>
    </location>
</feature>
<comment type="caution">
    <text evidence="8">The sequence shown here is derived from an EMBL/GenBank/DDBJ whole genome shotgun (WGS) entry which is preliminary data.</text>
</comment>
<dbReference type="OrthoDB" id="278079at2759"/>
<keyword evidence="5" id="KW-0347">Helicase</keyword>
<dbReference type="EC" id="3.6.4.13" evidence="5"/>
<dbReference type="RefSeq" id="XP_028884043.1">
    <property type="nucleotide sequence ID" value="XM_029024736.1"/>
</dbReference>
<feature type="domain" description="Helicase C-terminal" evidence="7">
    <location>
        <begin position="388"/>
        <end position="575"/>
    </location>
</feature>
<comment type="similarity">
    <text evidence="5">Belongs to the DEAD box helicase family.</text>
</comment>
<feature type="region of interest" description="Disordered" evidence="6">
    <location>
        <begin position="276"/>
        <end position="297"/>
    </location>
</feature>
<dbReference type="VEuPathDB" id="TriTrypDB:TM35_000102450"/>
<keyword evidence="9" id="KW-1185">Reference proteome</keyword>
<protein>
    <recommendedName>
        <fullName evidence="5">ATP-dependent RNA helicase</fullName>
        <ecNumber evidence="5">3.6.4.13</ecNumber>
    </recommendedName>
</protein>
<dbReference type="InterPro" id="IPR001650">
    <property type="entry name" value="Helicase_C-like"/>
</dbReference>
<dbReference type="SUPFAM" id="SSF52540">
    <property type="entry name" value="P-loop containing nucleoside triphosphate hydrolases"/>
    <property type="match status" value="2"/>
</dbReference>
<feature type="compositionally biased region" description="Low complexity" evidence="6">
    <location>
        <begin position="286"/>
        <end position="297"/>
    </location>
</feature>
<keyword evidence="3 5" id="KW-0067">ATP-binding</keyword>
<dbReference type="GO" id="GO:0003723">
    <property type="term" value="F:RNA binding"/>
    <property type="evidence" value="ECO:0007669"/>
    <property type="project" value="UniProtKB-UniRule"/>
</dbReference>
<dbReference type="GO" id="GO:0005524">
    <property type="term" value="F:ATP binding"/>
    <property type="evidence" value="ECO:0007669"/>
    <property type="project" value="UniProtKB-UniRule"/>
</dbReference>
<accession>A0A1X0NZ55</accession>
<dbReference type="CDD" id="cd18787">
    <property type="entry name" value="SF2_C_DEAD"/>
    <property type="match status" value="1"/>
</dbReference>
<dbReference type="PANTHER" id="PTHR24031">
    <property type="entry name" value="RNA HELICASE"/>
    <property type="match status" value="1"/>
</dbReference>
<evidence type="ECO:0000256" key="4">
    <source>
        <dbReference type="ARBA" id="ARBA00022884"/>
    </source>
</evidence>
<keyword evidence="4 5" id="KW-0694">RNA-binding</keyword>
<dbReference type="GeneID" id="39984516"/>
<evidence type="ECO:0000256" key="5">
    <source>
        <dbReference type="RuleBase" id="RU365068"/>
    </source>
</evidence>
<feature type="region of interest" description="Disordered" evidence="6">
    <location>
        <begin position="433"/>
        <end position="452"/>
    </location>
</feature>
<dbReference type="EMBL" id="NBCO01000010">
    <property type="protein sequence ID" value="ORC89977.1"/>
    <property type="molecule type" value="Genomic_DNA"/>
</dbReference>
<organism evidence="8 9">
    <name type="scientific">Trypanosoma theileri</name>
    <dbReference type="NCBI Taxonomy" id="67003"/>
    <lineage>
        <taxon>Eukaryota</taxon>
        <taxon>Discoba</taxon>
        <taxon>Euglenozoa</taxon>
        <taxon>Kinetoplastea</taxon>
        <taxon>Metakinetoplastina</taxon>
        <taxon>Trypanosomatida</taxon>
        <taxon>Trypanosomatidae</taxon>
        <taxon>Trypanosoma</taxon>
    </lineage>
</organism>
<dbReference type="InterPro" id="IPR014001">
    <property type="entry name" value="Helicase_ATP-bd"/>
</dbReference>
<keyword evidence="2 5" id="KW-0378">Hydrolase</keyword>
<sequence length="653" mass="73735">MSVSAIAVKRLRRQWEPEEKAWNDEALELPWEELSPPLHKATIFALKNVFFFSHATSVQSRTISVFRDSGNSAVVEAPTGSGKTLAVLIPLMERTVRACEAYVATHNRPLLRRDLIGVILSPSRVLAEQTFVVGRNLSSRYPHAIRFALCDGAMQSAAAALEGIKTAARGAGTFLVTTPHDLVDFITAWEADRSANETCDDMEELLAEQDEETRRRYYEKHKKNKINKVDSGFKVQLRGCHEERFVLIVDEADLIFHSEEMRSIVTEFIATYGRTEEPQQKRRKVTSTTPSSSSSSSSLCVQMDVAFVGATVSTSSELQEYASHIGSKLGSIMHTVVLNNAEDFVTQLQNRYVVCDAYEFLPLLIQLMNIHASKKHFIFFNSAKTLKFVQKLFSVLTENERPLLYIKHIYVMYEGMSERSRLEQYNAFLNHQRDSKQQELGDKKTKPTTPLSAAEKKNQVYISGWKRDGRQPHGKGALLLCTDMAAFGLDVRDVDYVYHFEPPTTVQSYVHRIGRVGRMGMRGSSILILPCFNEGNSLSSARERKTNSARFDTLTNTKRSTAEIQMTHMDEKDLSKEKQEYLKELGCRSELQPYTVPPFAPITSTIRNVISHNTKLKTLAQTAAMSMCTVAHNDEKAKAWFDPKLALHTILLD</sequence>
<evidence type="ECO:0000256" key="3">
    <source>
        <dbReference type="ARBA" id="ARBA00022840"/>
    </source>
</evidence>
<reference evidence="8 9" key="1">
    <citation type="submission" date="2017-03" db="EMBL/GenBank/DDBJ databases">
        <title>An alternative strategy for trypanosome survival in the mammalian bloodstream revealed through genome and transcriptome analysis of the ubiquitous bovine parasite Trypanosoma (Megatrypanum) theileri.</title>
        <authorList>
            <person name="Kelly S."/>
            <person name="Ivens A."/>
            <person name="Mott A."/>
            <person name="O'Neill E."/>
            <person name="Emms D."/>
            <person name="Macleod O."/>
            <person name="Voorheis P."/>
            <person name="Matthews J."/>
            <person name="Matthews K."/>
            <person name="Carrington M."/>
        </authorList>
    </citation>
    <scope>NUCLEOTIDE SEQUENCE [LARGE SCALE GENOMIC DNA]</scope>
    <source>
        <strain evidence="8">Edinburgh</strain>
    </source>
</reference>
<evidence type="ECO:0000256" key="1">
    <source>
        <dbReference type="ARBA" id="ARBA00022741"/>
    </source>
</evidence>
<dbReference type="Pfam" id="PF00270">
    <property type="entry name" value="DEAD"/>
    <property type="match status" value="1"/>
</dbReference>
<comment type="domain">
    <text evidence="5">The Q motif is unique to and characteristic of the DEAD box family of RNA helicases and controls ATP binding and hydrolysis.</text>
</comment>
<name>A0A1X0NZ55_9TRYP</name>
<comment type="function">
    <text evidence="5">RNA helicase.</text>
</comment>
<proteinExistence type="inferred from homology"/>
<gene>
    <name evidence="8" type="ORF">TM35_000102450</name>
</gene>
<evidence type="ECO:0000259" key="7">
    <source>
        <dbReference type="PROSITE" id="PS51194"/>
    </source>
</evidence>
<comment type="catalytic activity">
    <reaction evidence="5">
        <text>ATP + H2O = ADP + phosphate + H(+)</text>
        <dbReference type="Rhea" id="RHEA:13065"/>
        <dbReference type="ChEBI" id="CHEBI:15377"/>
        <dbReference type="ChEBI" id="CHEBI:15378"/>
        <dbReference type="ChEBI" id="CHEBI:30616"/>
        <dbReference type="ChEBI" id="CHEBI:43474"/>
        <dbReference type="ChEBI" id="CHEBI:456216"/>
        <dbReference type="EC" id="3.6.4.13"/>
    </reaction>
</comment>
<evidence type="ECO:0000256" key="2">
    <source>
        <dbReference type="ARBA" id="ARBA00022801"/>
    </source>
</evidence>
<dbReference type="Gene3D" id="3.40.50.300">
    <property type="entry name" value="P-loop containing nucleotide triphosphate hydrolases"/>
    <property type="match status" value="2"/>
</dbReference>
<dbReference type="PROSITE" id="PS51194">
    <property type="entry name" value="HELICASE_CTER"/>
    <property type="match status" value="1"/>
</dbReference>
<dbReference type="InterPro" id="IPR011545">
    <property type="entry name" value="DEAD/DEAH_box_helicase_dom"/>
</dbReference>
<dbReference type="Pfam" id="PF00271">
    <property type="entry name" value="Helicase_C"/>
    <property type="match status" value="1"/>
</dbReference>